<dbReference type="InterPro" id="IPR010982">
    <property type="entry name" value="Lambda_DNA-bd_dom_sf"/>
</dbReference>
<dbReference type="SMART" id="SM00530">
    <property type="entry name" value="HTH_XRE"/>
    <property type="match status" value="1"/>
</dbReference>
<dbReference type="InterPro" id="IPR001387">
    <property type="entry name" value="Cro/C1-type_HTH"/>
</dbReference>
<dbReference type="Proteomes" id="UP000192566">
    <property type="component" value="Unassembled WGS sequence"/>
</dbReference>
<dbReference type="Gene3D" id="1.10.260.40">
    <property type="entry name" value="lambda repressor-like DNA-binding domains"/>
    <property type="match status" value="1"/>
</dbReference>
<sequence>MADFAPTHSGEILKTEFLDPLGISQYRIAKTIDVPPRRINEIVHGKRGISADTALRLSRALGLSDMFWINIQAHYDAEIAREHIGTELATIERIS</sequence>
<dbReference type="EMBL" id="MVHR01000036">
    <property type="protein sequence ID" value="ORA70331.1"/>
    <property type="molecule type" value="Genomic_DNA"/>
</dbReference>
<dbReference type="STRING" id="53376.BST25_19500"/>
<gene>
    <name evidence="1" type="ORF">BST25_19500</name>
</gene>
<evidence type="ECO:0000313" key="1">
    <source>
        <dbReference type="EMBL" id="ORA70331.1"/>
    </source>
</evidence>
<evidence type="ECO:0000313" key="2">
    <source>
        <dbReference type="Proteomes" id="UP000192566"/>
    </source>
</evidence>
<accession>A0A1X0DD52</accession>
<protein>
    <submittedName>
        <fullName evidence="1">Addiction module antidote protein, HigA family</fullName>
    </submittedName>
</protein>
<comment type="caution">
    <text evidence="1">The sequence shown here is derived from an EMBL/GenBank/DDBJ whole genome shotgun (WGS) entry which is preliminary data.</text>
</comment>
<dbReference type="NCBIfam" id="TIGR02607">
    <property type="entry name" value="antidote_HigA"/>
    <property type="match status" value="1"/>
</dbReference>
<dbReference type="Pfam" id="PF01381">
    <property type="entry name" value="HTH_3"/>
    <property type="match status" value="1"/>
</dbReference>
<dbReference type="CDD" id="cd00093">
    <property type="entry name" value="HTH_XRE"/>
    <property type="match status" value="1"/>
</dbReference>
<dbReference type="PROSITE" id="PS50943">
    <property type="entry name" value="HTH_CROC1"/>
    <property type="match status" value="1"/>
</dbReference>
<dbReference type="InterPro" id="IPR013430">
    <property type="entry name" value="Toxin_antidote_HigA"/>
</dbReference>
<name>A0A1X0DD52_MYCHE</name>
<proteinExistence type="predicted"/>
<dbReference type="PANTHER" id="PTHR36924:SF1">
    <property type="entry name" value="ANTITOXIN HIGA-1"/>
    <property type="match status" value="1"/>
</dbReference>
<organism evidence="1 2">
    <name type="scientific">Mycobacterium heidelbergense</name>
    <dbReference type="NCBI Taxonomy" id="53376"/>
    <lineage>
        <taxon>Bacteria</taxon>
        <taxon>Bacillati</taxon>
        <taxon>Actinomycetota</taxon>
        <taxon>Actinomycetes</taxon>
        <taxon>Mycobacteriales</taxon>
        <taxon>Mycobacteriaceae</taxon>
        <taxon>Mycobacterium</taxon>
        <taxon>Mycobacterium simiae complex</taxon>
    </lineage>
</organism>
<dbReference type="GO" id="GO:0003677">
    <property type="term" value="F:DNA binding"/>
    <property type="evidence" value="ECO:0007669"/>
    <property type="project" value="InterPro"/>
</dbReference>
<dbReference type="SUPFAM" id="SSF47413">
    <property type="entry name" value="lambda repressor-like DNA-binding domains"/>
    <property type="match status" value="1"/>
</dbReference>
<dbReference type="RefSeq" id="WP_083076116.1">
    <property type="nucleotide sequence ID" value="NZ_AP022615.1"/>
</dbReference>
<dbReference type="PANTHER" id="PTHR36924">
    <property type="entry name" value="ANTITOXIN HIGA-1"/>
    <property type="match status" value="1"/>
</dbReference>
<dbReference type="OrthoDB" id="3174593at2"/>
<keyword evidence="2" id="KW-1185">Reference proteome</keyword>
<dbReference type="AlphaFoldDB" id="A0A1X0DD52"/>
<reference evidence="1 2" key="1">
    <citation type="submission" date="2017-02" db="EMBL/GenBank/DDBJ databases">
        <title>The new phylogeny of genus Mycobacterium.</title>
        <authorList>
            <person name="Tortoli E."/>
            <person name="Trovato A."/>
            <person name="Cirillo D.M."/>
        </authorList>
    </citation>
    <scope>NUCLEOTIDE SEQUENCE [LARGE SCALE GENOMIC DNA]</scope>
    <source>
        <strain evidence="1 2">DSM 44471</strain>
    </source>
</reference>